<evidence type="ECO:0000256" key="1">
    <source>
        <dbReference type="ARBA" id="ARBA00022670"/>
    </source>
</evidence>
<proteinExistence type="inferred from homology"/>
<name>A0ABT2X001_9RHOB</name>
<evidence type="ECO:0000256" key="3">
    <source>
        <dbReference type="ARBA" id="ARBA00022801"/>
    </source>
</evidence>
<sequence>MKKLAILATVMLAGCVETVPQSPYPQAPYPQGPYPTGPAVDPGPAVPPRVAARNFTSVVSRMEPVIERECWNMGAGNCDFRIVVDDRPGQPPNAFQTLDRSGRPIIAFTLPLIAEARNTDELAFVMGHEAAHHIAGHIPRQQQEAMTGALIAGVLTAATGADSSAIRGAQNIGGTFGARRFAKDHELEADSLGTILAWQAGYDPERGAEFFMRIPDPGNRFLGTHPPNASRIDTVRRTLAGLR</sequence>
<keyword evidence="3 6" id="KW-0378">Hydrolase</keyword>
<dbReference type="RefSeq" id="WP_263333624.1">
    <property type="nucleotide sequence ID" value="NZ_JAOVQO010000003.1"/>
</dbReference>
<evidence type="ECO:0000256" key="6">
    <source>
        <dbReference type="RuleBase" id="RU003983"/>
    </source>
</evidence>
<accession>A0ABT2X001</accession>
<dbReference type="Proteomes" id="UP001209535">
    <property type="component" value="Unassembled WGS sequence"/>
</dbReference>
<reference evidence="8 9" key="1">
    <citation type="submission" date="2022-10" db="EMBL/GenBank/DDBJ databases">
        <title>Defluviimonas sp. nov., isolated from ocean surface sediments.</title>
        <authorList>
            <person name="He W."/>
            <person name="Wang L."/>
            <person name="Zhang D.-F."/>
        </authorList>
    </citation>
    <scope>NUCLEOTIDE SEQUENCE [LARGE SCALE GENOMIC DNA]</scope>
    <source>
        <strain evidence="8 9">WL0024</strain>
    </source>
</reference>
<gene>
    <name evidence="8" type="ORF">OEZ60_04455</name>
</gene>
<dbReference type="InterPro" id="IPR051156">
    <property type="entry name" value="Mito/Outer_Membr_Metalloprot"/>
</dbReference>
<evidence type="ECO:0000256" key="5">
    <source>
        <dbReference type="ARBA" id="ARBA00023049"/>
    </source>
</evidence>
<keyword evidence="2" id="KW-0479">Metal-binding</keyword>
<dbReference type="Pfam" id="PF01435">
    <property type="entry name" value="Peptidase_M48"/>
    <property type="match status" value="1"/>
</dbReference>
<comment type="similarity">
    <text evidence="6">Belongs to the peptidase M48 family.</text>
</comment>
<dbReference type="PANTHER" id="PTHR22726">
    <property type="entry name" value="METALLOENDOPEPTIDASE OMA1"/>
    <property type="match status" value="1"/>
</dbReference>
<dbReference type="CDD" id="cd07324">
    <property type="entry name" value="M48C_Oma1-like"/>
    <property type="match status" value="1"/>
</dbReference>
<dbReference type="PANTHER" id="PTHR22726:SF1">
    <property type="entry name" value="METALLOENDOPEPTIDASE OMA1, MITOCHONDRIAL"/>
    <property type="match status" value="1"/>
</dbReference>
<dbReference type="Gene3D" id="3.30.2010.10">
    <property type="entry name" value="Metalloproteases ('zincins'), catalytic domain"/>
    <property type="match status" value="1"/>
</dbReference>
<keyword evidence="5 6" id="KW-0482">Metalloprotease</keyword>
<keyword evidence="4 6" id="KW-0862">Zinc</keyword>
<dbReference type="PROSITE" id="PS51257">
    <property type="entry name" value="PROKAR_LIPOPROTEIN"/>
    <property type="match status" value="1"/>
</dbReference>
<comment type="caution">
    <text evidence="8">The sequence shown here is derived from an EMBL/GenBank/DDBJ whole genome shotgun (WGS) entry which is preliminary data.</text>
</comment>
<keyword evidence="1 6" id="KW-0645">Protease</keyword>
<dbReference type="InterPro" id="IPR001915">
    <property type="entry name" value="Peptidase_M48"/>
</dbReference>
<evidence type="ECO:0000256" key="4">
    <source>
        <dbReference type="ARBA" id="ARBA00022833"/>
    </source>
</evidence>
<keyword evidence="9" id="KW-1185">Reference proteome</keyword>
<evidence type="ECO:0000313" key="9">
    <source>
        <dbReference type="Proteomes" id="UP001209535"/>
    </source>
</evidence>
<dbReference type="EMBL" id="JAOVQO010000003">
    <property type="protein sequence ID" value="MCU9847251.1"/>
    <property type="molecule type" value="Genomic_DNA"/>
</dbReference>
<evidence type="ECO:0000256" key="2">
    <source>
        <dbReference type="ARBA" id="ARBA00022723"/>
    </source>
</evidence>
<comment type="cofactor">
    <cofactor evidence="6">
        <name>Zn(2+)</name>
        <dbReference type="ChEBI" id="CHEBI:29105"/>
    </cofactor>
    <text evidence="6">Binds 1 zinc ion per subunit.</text>
</comment>
<evidence type="ECO:0000313" key="8">
    <source>
        <dbReference type="EMBL" id="MCU9847251.1"/>
    </source>
</evidence>
<organism evidence="8 9">
    <name type="scientific">Albidovulum salinarum</name>
    <dbReference type="NCBI Taxonomy" id="2984153"/>
    <lineage>
        <taxon>Bacteria</taxon>
        <taxon>Pseudomonadati</taxon>
        <taxon>Pseudomonadota</taxon>
        <taxon>Alphaproteobacteria</taxon>
        <taxon>Rhodobacterales</taxon>
        <taxon>Paracoccaceae</taxon>
        <taxon>Albidovulum</taxon>
    </lineage>
</organism>
<protein>
    <submittedName>
        <fullName evidence="8">M48 family metallopeptidase</fullName>
    </submittedName>
</protein>
<feature type="domain" description="Peptidase M48" evidence="7">
    <location>
        <begin position="65"/>
        <end position="237"/>
    </location>
</feature>
<evidence type="ECO:0000259" key="7">
    <source>
        <dbReference type="Pfam" id="PF01435"/>
    </source>
</evidence>